<dbReference type="AlphaFoldDB" id="A0A259U0K9"/>
<accession>A0A259U0K9</accession>
<gene>
    <name evidence="5" type="ORF">BSZ36_10530</name>
</gene>
<dbReference type="PROSITE" id="PS50109">
    <property type="entry name" value="HIS_KIN"/>
    <property type="match status" value="1"/>
</dbReference>
<protein>
    <recommendedName>
        <fullName evidence="2">histidine kinase</fullName>
        <ecNumber evidence="2">2.7.13.3</ecNumber>
    </recommendedName>
</protein>
<dbReference type="SMART" id="SM00100">
    <property type="entry name" value="cNMP"/>
    <property type="match status" value="1"/>
</dbReference>
<dbReference type="InterPro" id="IPR003594">
    <property type="entry name" value="HATPase_dom"/>
</dbReference>
<dbReference type="InterPro" id="IPR005467">
    <property type="entry name" value="His_kinase_dom"/>
</dbReference>
<evidence type="ECO:0000313" key="6">
    <source>
        <dbReference type="Proteomes" id="UP000216446"/>
    </source>
</evidence>
<evidence type="ECO:0000313" key="5">
    <source>
        <dbReference type="EMBL" id="OZC03377.1"/>
    </source>
</evidence>
<feature type="domain" description="Histidine kinase" evidence="4">
    <location>
        <begin position="288"/>
        <end position="461"/>
    </location>
</feature>
<dbReference type="InterPro" id="IPR036890">
    <property type="entry name" value="HATPase_C_sf"/>
</dbReference>
<dbReference type="InterPro" id="IPR018490">
    <property type="entry name" value="cNMP-bd_dom_sf"/>
</dbReference>
<keyword evidence="6" id="KW-1185">Reference proteome</keyword>
<evidence type="ECO:0000259" key="4">
    <source>
        <dbReference type="PROSITE" id="PS50109"/>
    </source>
</evidence>
<dbReference type="SUPFAM" id="SSF51206">
    <property type="entry name" value="cAMP-binding domain-like"/>
    <property type="match status" value="1"/>
</dbReference>
<dbReference type="InterPro" id="IPR004358">
    <property type="entry name" value="Sig_transdc_His_kin-like_C"/>
</dbReference>
<dbReference type="InterPro" id="IPR014710">
    <property type="entry name" value="RmlC-like_jellyroll"/>
</dbReference>
<dbReference type="SMART" id="SM00387">
    <property type="entry name" value="HATPase_c"/>
    <property type="match status" value="1"/>
</dbReference>
<dbReference type="Gene3D" id="2.60.120.10">
    <property type="entry name" value="Jelly Rolls"/>
    <property type="match status" value="1"/>
</dbReference>
<dbReference type="PROSITE" id="PS50042">
    <property type="entry name" value="CNMP_BINDING_3"/>
    <property type="match status" value="1"/>
</dbReference>
<dbReference type="InParanoid" id="A0A259U0K9"/>
<dbReference type="InterPro" id="IPR000595">
    <property type="entry name" value="cNMP-bd_dom"/>
</dbReference>
<dbReference type="PRINTS" id="PR00344">
    <property type="entry name" value="BCTRLSENSOR"/>
</dbReference>
<sequence>MLTAADFQSVDVFHDQPEADLAWLAETAEERRYAEGEAPFETGAKAVEMFVVLEGAFQIFTLDGGQRRPFGTIHAGDISGLLPFSRMETFGGEGVVTEDARIAAIHKDHFWEMMERMPEVGKRLVARMTDRVRESSRQDQQREKMLSLGKLSAGLAHELNNPAAAIQRGASDLRDRFSRMMPLVSSLVGHGLSPDQVEAARAAFKTCTAPGVGSQSALERSEREDELADWLDDHGVPQAYVVAEVLAEEGATPQSLDRLAREIPPEALSDVVLWIEKGLAVDRLMAEIERSAARISDLVASVKSYSHMDRAPTRQTTDLHEGIEQTLTMLGHSIRKKSLSVQREWGEDIPGVCVYPGEINQVWTNLLDNAIDAAPEAGTLTLRSRREGRLICVDIEDDGEGIPQEAVDRIFEPFFTTKDPGKGTGLGLDVVQRIVAQHEGRIDVASEPGRTTFTVCLPIEAPRQAVEVPEGEAPGA</sequence>
<dbReference type="EMBL" id="MQWB01000001">
    <property type="protein sequence ID" value="OZC03377.1"/>
    <property type="molecule type" value="Genomic_DNA"/>
</dbReference>
<reference evidence="5 6" key="1">
    <citation type="submission" date="2016-11" db="EMBL/GenBank/DDBJ databases">
        <title>Study of marine rhodopsin-containing bacteria.</title>
        <authorList>
            <person name="Yoshizawa S."/>
            <person name="Kumagai Y."/>
            <person name="Kogure K."/>
        </authorList>
    </citation>
    <scope>NUCLEOTIDE SEQUENCE [LARGE SCALE GENOMIC DNA]</scope>
    <source>
        <strain evidence="5 6">SG-29</strain>
    </source>
</reference>
<dbReference type="GO" id="GO:0004673">
    <property type="term" value="F:protein histidine kinase activity"/>
    <property type="evidence" value="ECO:0007669"/>
    <property type="project" value="UniProtKB-EC"/>
</dbReference>
<organism evidence="5 6">
    <name type="scientific">Rubricoccus marinus</name>
    <dbReference type="NCBI Taxonomy" id="716817"/>
    <lineage>
        <taxon>Bacteria</taxon>
        <taxon>Pseudomonadati</taxon>
        <taxon>Rhodothermota</taxon>
        <taxon>Rhodothermia</taxon>
        <taxon>Rhodothermales</taxon>
        <taxon>Rubricoccaceae</taxon>
        <taxon>Rubricoccus</taxon>
    </lineage>
</organism>
<dbReference type="Pfam" id="PF00027">
    <property type="entry name" value="cNMP_binding"/>
    <property type="match status" value="1"/>
</dbReference>
<dbReference type="EC" id="2.7.13.3" evidence="2"/>
<dbReference type="RefSeq" id="WP_094548673.1">
    <property type="nucleotide sequence ID" value="NZ_MQWB01000001.1"/>
</dbReference>
<dbReference type="SUPFAM" id="SSF55874">
    <property type="entry name" value="ATPase domain of HSP90 chaperone/DNA topoisomerase II/histidine kinase"/>
    <property type="match status" value="1"/>
</dbReference>
<dbReference type="OrthoDB" id="9806995at2"/>
<dbReference type="Gene3D" id="3.30.565.10">
    <property type="entry name" value="Histidine kinase-like ATPase, C-terminal domain"/>
    <property type="match status" value="1"/>
</dbReference>
<comment type="catalytic activity">
    <reaction evidence="1">
        <text>ATP + protein L-histidine = ADP + protein N-phospho-L-histidine.</text>
        <dbReference type="EC" id="2.7.13.3"/>
    </reaction>
</comment>
<dbReference type="Gene3D" id="1.10.287.130">
    <property type="match status" value="1"/>
</dbReference>
<dbReference type="PANTHER" id="PTHR43065:SF48">
    <property type="entry name" value="HISTIDINE KINASE"/>
    <property type="match status" value="1"/>
</dbReference>
<evidence type="ECO:0000256" key="1">
    <source>
        <dbReference type="ARBA" id="ARBA00000085"/>
    </source>
</evidence>
<comment type="caution">
    <text evidence="5">The sequence shown here is derived from an EMBL/GenBank/DDBJ whole genome shotgun (WGS) entry which is preliminary data.</text>
</comment>
<dbReference type="CDD" id="cd00038">
    <property type="entry name" value="CAP_ED"/>
    <property type="match status" value="1"/>
</dbReference>
<dbReference type="Proteomes" id="UP000216446">
    <property type="component" value="Unassembled WGS sequence"/>
</dbReference>
<evidence type="ECO:0000259" key="3">
    <source>
        <dbReference type="PROSITE" id="PS50042"/>
    </source>
</evidence>
<name>A0A259U0K9_9BACT</name>
<dbReference type="PANTHER" id="PTHR43065">
    <property type="entry name" value="SENSOR HISTIDINE KINASE"/>
    <property type="match status" value="1"/>
</dbReference>
<feature type="domain" description="Cyclic nucleotide-binding" evidence="3">
    <location>
        <begin position="12"/>
        <end position="131"/>
    </location>
</feature>
<evidence type="ECO:0000256" key="2">
    <source>
        <dbReference type="ARBA" id="ARBA00012438"/>
    </source>
</evidence>
<dbReference type="Pfam" id="PF02518">
    <property type="entry name" value="HATPase_c"/>
    <property type="match status" value="1"/>
</dbReference>
<proteinExistence type="predicted"/>